<dbReference type="PANTHER" id="PTHR39434">
    <property type="match status" value="1"/>
</dbReference>
<evidence type="ECO:0000313" key="2">
    <source>
        <dbReference type="EMBL" id="AVI51020.1"/>
    </source>
</evidence>
<protein>
    <submittedName>
        <fullName evidence="2">Bleomycin resistance protein</fullName>
    </submittedName>
</protein>
<feature type="domain" description="Glyoxalase/fosfomycin resistance/dioxygenase" evidence="1">
    <location>
        <begin position="6"/>
        <end position="125"/>
    </location>
</feature>
<dbReference type="InterPro" id="IPR029068">
    <property type="entry name" value="Glyas_Bleomycin-R_OHBP_Dase"/>
</dbReference>
<dbReference type="SUPFAM" id="SSF54593">
    <property type="entry name" value="Glyoxalase/Bleomycin resistance protein/Dihydroxybiphenyl dioxygenase"/>
    <property type="match status" value="1"/>
</dbReference>
<evidence type="ECO:0000259" key="1">
    <source>
        <dbReference type="Pfam" id="PF00903"/>
    </source>
</evidence>
<gene>
    <name evidence="2" type="ORF">C5O00_07455</name>
</gene>
<dbReference type="OrthoDB" id="793940at2"/>
<dbReference type="EMBL" id="CP027062">
    <property type="protein sequence ID" value="AVI51020.1"/>
    <property type="molecule type" value="Genomic_DNA"/>
</dbReference>
<keyword evidence="3" id="KW-1185">Reference proteome</keyword>
<dbReference type="InterPro" id="IPR004360">
    <property type="entry name" value="Glyas_Fos-R_dOase_dom"/>
</dbReference>
<dbReference type="Pfam" id="PF00903">
    <property type="entry name" value="Glyoxalase"/>
    <property type="match status" value="1"/>
</dbReference>
<dbReference type="KEGG" id="aue:C5O00_07455"/>
<dbReference type="AlphaFoldDB" id="A0A2S0HWL4"/>
<proteinExistence type="predicted"/>
<evidence type="ECO:0000313" key="3">
    <source>
        <dbReference type="Proteomes" id="UP000238442"/>
    </source>
</evidence>
<dbReference type="Proteomes" id="UP000238442">
    <property type="component" value="Chromosome"/>
</dbReference>
<reference evidence="2 3" key="1">
    <citation type="submission" date="2018-02" db="EMBL/GenBank/DDBJ databases">
        <title>Genomic analysis of the strain RR4-38 isolated from a seawater recirculating aquaculture system.</title>
        <authorList>
            <person name="Kim Y.-S."/>
            <person name="Jang Y.H."/>
            <person name="Kim K.-H."/>
        </authorList>
    </citation>
    <scope>NUCLEOTIDE SEQUENCE [LARGE SCALE GENOMIC DNA]</scope>
    <source>
        <strain evidence="2 3">RR4-38</strain>
    </source>
</reference>
<dbReference type="RefSeq" id="WP_105216261.1">
    <property type="nucleotide sequence ID" value="NZ_CP027062.1"/>
</dbReference>
<organism evidence="2 3">
    <name type="scientific">Pukyongia salina</name>
    <dbReference type="NCBI Taxonomy" id="2094025"/>
    <lineage>
        <taxon>Bacteria</taxon>
        <taxon>Pseudomonadati</taxon>
        <taxon>Bacteroidota</taxon>
        <taxon>Flavobacteriia</taxon>
        <taxon>Flavobacteriales</taxon>
        <taxon>Flavobacteriaceae</taxon>
        <taxon>Pukyongia</taxon>
    </lineage>
</organism>
<sequence length="137" mass="15849">MQQNFHLSLPCLHVEATRKFYKTILGAEIGRSAQNWIDVDLFGNQITFAKVGKYKFDYPKYSFGNTVLPSFHFGVILSGDLWKKMHNRIKKDGNFHIPETMFLDGKTGEHKSFFVQDPNGYIIEFKCFKEAADVFKS</sequence>
<accession>A0A2S0HWL4</accession>
<dbReference type="Gene3D" id="3.10.180.10">
    <property type="entry name" value="2,3-Dihydroxybiphenyl 1,2-Dioxygenase, domain 1"/>
    <property type="match status" value="1"/>
</dbReference>
<dbReference type="PANTHER" id="PTHR39434:SF1">
    <property type="entry name" value="VOC DOMAIN-CONTAINING PROTEIN"/>
    <property type="match status" value="1"/>
</dbReference>
<name>A0A2S0HWL4_9FLAO</name>